<accession>A0AAN8XFA0</accession>
<organism evidence="1 2">
    <name type="scientific">Halocaridina rubra</name>
    <name type="common">Hawaiian red shrimp</name>
    <dbReference type="NCBI Taxonomy" id="373956"/>
    <lineage>
        <taxon>Eukaryota</taxon>
        <taxon>Metazoa</taxon>
        <taxon>Ecdysozoa</taxon>
        <taxon>Arthropoda</taxon>
        <taxon>Crustacea</taxon>
        <taxon>Multicrustacea</taxon>
        <taxon>Malacostraca</taxon>
        <taxon>Eumalacostraca</taxon>
        <taxon>Eucarida</taxon>
        <taxon>Decapoda</taxon>
        <taxon>Pleocyemata</taxon>
        <taxon>Caridea</taxon>
        <taxon>Atyoidea</taxon>
        <taxon>Atyidae</taxon>
        <taxon>Halocaridina</taxon>
    </lineage>
</organism>
<protein>
    <submittedName>
        <fullName evidence="1">Alkylated DNA repair protein alkB 8</fullName>
        <ecNumber evidence="1">2.1.1.229</ecNumber>
    </submittedName>
</protein>
<name>A0AAN8XFA0_HALRR</name>
<evidence type="ECO:0000313" key="2">
    <source>
        <dbReference type="Proteomes" id="UP001381693"/>
    </source>
</evidence>
<reference evidence="1 2" key="1">
    <citation type="submission" date="2023-11" db="EMBL/GenBank/DDBJ databases">
        <title>Halocaridina rubra genome assembly.</title>
        <authorList>
            <person name="Smith C."/>
        </authorList>
    </citation>
    <scope>NUCLEOTIDE SEQUENCE [LARGE SCALE GENOMIC DNA]</scope>
    <source>
        <strain evidence="1">EP-1</strain>
        <tissue evidence="1">Whole</tissue>
    </source>
</reference>
<sequence length="112" mass="12841">MKGLGFQKTVFSVPAVSTSLSYEFPPGLEVIENFISEKEEVLLFQLIDWKENPLDKAEGSVLKHRQVRHFGYEFQYGSNSVDKNKPPDAEDPRCPITHYGQDCRERNNACFT</sequence>
<comment type="caution">
    <text evidence="1">The sequence shown here is derived from an EMBL/GenBank/DDBJ whole genome shotgun (WGS) entry which is preliminary data.</text>
</comment>
<proteinExistence type="predicted"/>
<dbReference type="Proteomes" id="UP001381693">
    <property type="component" value="Unassembled WGS sequence"/>
</dbReference>
<dbReference type="SUPFAM" id="SSF51197">
    <property type="entry name" value="Clavaminate synthase-like"/>
    <property type="match status" value="1"/>
</dbReference>
<keyword evidence="1" id="KW-0808">Transferase</keyword>
<dbReference type="GO" id="GO:0106335">
    <property type="term" value="F:tRNA (5-carboxymethyluridine(34)-5-O)-methyltransferase activity"/>
    <property type="evidence" value="ECO:0007669"/>
    <property type="project" value="UniProtKB-EC"/>
</dbReference>
<gene>
    <name evidence="1" type="primary">ALKBH8_1</name>
    <name evidence="1" type="ORF">SK128_001158</name>
</gene>
<keyword evidence="1" id="KW-0489">Methyltransferase</keyword>
<dbReference type="EC" id="2.1.1.229" evidence="1"/>
<keyword evidence="2" id="KW-1185">Reference proteome</keyword>
<dbReference type="AlphaFoldDB" id="A0AAN8XFA0"/>
<dbReference type="EMBL" id="JAXCGZ010003039">
    <property type="protein sequence ID" value="KAK7083445.1"/>
    <property type="molecule type" value="Genomic_DNA"/>
</dbReference>
<evidence type="ECO:0000313" key="1">
    <source>
        <dbReference type="EMBL" id="KAK7083445.1"/>
    </source>
</evidence>
<dbReference type="GO" id="GO:0032259">
    <property type="term" value="P:methylation"/>
    <property type="evidence" value="ECO:0007669"/>
    <property type="project" value="UniProtKB-KW"/>
</dbReference>